<dbReference type="RefSeq" id="WP_090288405.1">
    <property type="nucleotide sequence ID" value="NZ_FMWO01000102.1"/>
</dbReference>
<dbReference type="EMBL" id="FMWO01000102">
    <property type="protein sequence ID" value="SCZ87038.1"/>
    <property type="molecule type" value="Genomic_DNA"/>
</dbReference>
<dbReference type="PRINTS" id="PR00625">
    <property type="entry name" value="JDOMAIN"/>
</dbReference>
<dbReference type="STRING" id="51642.NSMM_90005"/>
<dbReference type="PANTHER" id="PTHR24074">
    <property type="entry name" value="CO-CHAPERONE PROTEIN DJLA"/>
    <property type="match status" value="1"/>
</dbReference>
<gene>
    <name evidence="3" type="primary">dnaJ</name>
    <name evidence="3" type="ORF">NSMM_90005</name>
</gene>
<dbReference type="CDD" id="cd06257">
    <property type="entry name" value="DnaJ"/>
    <property type="match status" value="1"/>
</dbReference>
<organism evidence="3 4">
    <name type="scientific">Nitrosomonas mobilis</name>
    <dbReference type="NCBI Taxonomy" id="51642"/>
    <lineage>
        <taxon>Bacteria</taxon>
        <taxon>Pseudomonadati</taxon>
        <taxon>Pseudomonadota</taxon>
        <taxon>Betaproteobacteria</taxon>
        <taxon>Nitrosomonadales</taxon>
        <taxon>Nitrosomonadaceae</taxon>
        <taxon>Nitrosomonas</taxon>
    </lineage>
</organism>
<dbReference type="PROSITE" id="PS50076">
    <property type="entry name" value="DNAJ_2"/>
    <property type="match status" value="1"/>
</dbReference>
<evidence type="ECO:0000256" key="1">
    <source>
        <dbReference type="SAM" id="MobiDB-lite"/>
    </source>
</evidence>
<protein>
    <submittedName>
        <fullName evidence="3">Heat shock protein DnaJ domain protein</fullName>
    </submittedName>
</protein>
<dbReference type="AlphaFoldDB" id="A0A1G5SIS8"/>
<keyword evidence="4" id="KW-1185">Reference proteome</keyword>
<feature type="compositionally biased region" description="Polar residues" evidence="1">
    <location>
        <begin position="75"/>
        <end position="86"/>
    </location>
</feature>
<evidence type="ECO:0000313" key="3">
    <source>
        <dbReference type="EMBL" id="SCZ87038.1"/>
    </source>
</evidence>
<evidence type="ECO:0000259" key="2">
    <source>
        <dbReference type="PROSITE" id="PS50076"/>
    </source>
</evidence>
<dbReference type="InterPro" id="IPR036869">
    <property type="entry name" value="J_dom_sf"/>
</dbReference>
<dbReference type="OrthoDB" id="8960697at2"/>
<evidence type="ECO:0000313" key="4">
    <source>
        <dbReference type="Proteomes" id="UP000198729"/>
    </source>
</evidence>
<dbReference type="InterPro" id="IPR050817">
    <property type="entry name" value="DjlA_DnaK_co-chaperone"/>
</dbReference>
<accession>A0A1G5SIS8</accession>
<feature type="domain" description="J" evidence="2">
    <location>
        <begin position="6"/>
        <end position="71"/>
    </location>
</feature>
<dbReference type="SMART" id="SM00271">
    <property type="entry name" value="DnaJ"/>
    <property type="match status" value="1"/>
</dbReference>
<sequence length="293" mass="32612">MVKIHTHYDNLKVARNAPPEVIRAAYKTLSQKFHPDRNPGNAEAARIMAIINTSYEVLSGPDKRQEHDLWVAQQERASAQTTKPNNQPKQTPRQVPTQPPPLPKASAGGVIAHVLRNWRLYGIATYFVWIWATDKPSTPPPGPKPYQANPAPVHPEYVRLSTAPNGQPWPVSAGYVGGYKRLYADGLSTVTVDNSRNDADVFVKLVSLDGAQAYPVRQFFIPAFGSFTLNKITAGSYDIRYRDLGNGGLSRSEAFNLEEIQTYDGVQYSNITMTLYKVQNGNMQTYSLSEAEF</sequence>
<dbReference type="Gene3D" id="1.10.287.110">
    <property type="entry name" value="DnaJ domain"/>
    <property type="match status" value="1"/>
</dbReference>
<proteinExistence type="predicted"/>
<reference evidence="3 4" key="1">
    <citation type="submission" date="2016-10" db="EMBL/GenBank/DDBJ databases">
        <authorList>
            <person name="de Groot N.N."/>
        </authorList>
    </citation>
    <scope>NUCLEOTIDE SEQUENCE [LARGE SCALE GENOMIC DNA]</scope>
    <source>
        <strain evidence="3">1</strain>
    </source>
</reference>
<keyword evidence="3" id="KW-0346">Stress response</keyword>
<dbReference type="Pfam" id="PF00226">
    <property type="entry name" value="DnaJ"/>
    <property type="match status" value="1"/>
</dbReference>
<dbReference type="Proteomes" id="UP000198729">
    <property type="component" value="Unassembled WGS sequence"/>
</dbReference>
<feature type="compositionally biased region" description="Low complexity" evidence="1">
    <location>
        <begin position="87"/>
        <end position="96"/>
    </location>
</feature>
<dbReference type="InterPro" id="IPR001623">
    <property type="entry name" value="DnaJ_domain"/>
</dbReference>
<name>A0A1G5SIS8_9PROT</name>
<feature type="region of interest" description="Disordered" evidence="1">
    <location>
        <begin position="75"/>
        <end position="104"/>
    </location>
</feature>
<dbReference type="SUPFAM" id="SSF46565">
    <property type="entry name" value="Chaperone J-domain"/>
    <property type="match status" value="1"/>
</dbReference>